<dbReference type="AlphaFoldDB" id="A0A6B2LJB5"/>
<proteinExistence type="predicted"/>
<dbReference type="SUPFAM" id="SSF48452">
    <property type="entry name" value="TPR-like"/>
    <property type="match status" value="1"/>
</dbReference>
<dbReference type="InterPro" id="IPR011990">
    <property type="entry name" value="TPR-like_helical_dom_sf"/>
</dbReference>
<dbReference type="InterPro" id="IPR010323">
    <property type="entry name" value="DUF924"/>
</dbReference>
<protein>
    <recommendedName>
        <fullName evidence="2">DUF924 domain-containing protein</fullName>
    </recommendedName>
</protein>
<dbReference type="Pfam" id="PF06041">
    <property type="entry name" value="DUF924"/>
    <property type="match status" value="1"/>
</dbReference>
<reference evidence="1" key="1">
    <citation type="journal article" date="2020" name="J. Eukaryot. Microbiol.">
        <title>De novo Sequencing, Assembly and Annotation of the Transcriptome for the Free-Living Testate Amoeba Arcella intermedia.</title>
        <authorList>
            <person name="Ribeiro G.M."/>
            <person name="Porfirio-Sousa A.L."/>
            <person name="Maurer-Alcala X.X."/>
            <person name="Katz L.A."/>
            <person name="Lahr D.J.G."/>
        </authorList>
    </citation>
    <scope>NUCLEOTIDE SEQUENCE</scope>
</reference>
<sequence>MVEPKGKLTKDNLCYWLLVANGCDNFIYKNFFPLWERAKNNELDKWLLNPVKTVALVIMLDQFTRCIYRDTPQMFSMDERTLEIVELALEKNFDKQLAPAMRLWLYLPLIRKEDVAVSCKLQSLVEELVVETDPEEKEFWGSVMNYIQVHQQILKQHGRYPMINEALGRKSTFLEALWLRTNPSDFSYF</sequence>
<evidence type="ECO:0000313" key="1">
    <source>
        <dbReference type="EMBL" id="NDV37123.1"/>
    </source>
</evidence>
<dbReference type="Gene3D" id="1.25.40.10">
    <property type="entry name" value="Tetratricopeptide repeat domain"/>
    <property type="match status" value="1"/>
</dbReference>
<dbReference type="EMBL" id="GIBP01008154">
    <property type="protein sequence ID" value="NDV37123.1"/>
    <property type="molecule type" value="Transcribed_RNA"/>
</dbReference>
<name>A0A6B2LJB5_9EUKA</name>
<evidence type="ECO:0008006" key="2">
    <source>
        <dbReference type="Google" id="ProtNLM"/>
    </source>
</evidence>
<accession>A0A6B2LJB5</accession>
<organism evidence="1">
    <name type="scientific">Arcella intermedia</name>
    <dbReference type="NCBI Taxonomy" id="1963864"/>
    <lineage>
        <taxon>Eukaryota</taxon>
        <taxon>Amoebozoa</taxon>
        <taxon>Tubulinea</taxon>
        <taxon>Elardia</taxon>
        <taxon>Arcellinida</taxon>
        <taxon>Sphaerothecina</taxon>
        <taxon>Arcellidae</taxon>
        <taxon>Arcella</taxon>
    </lineage>
</organism>
<dbReference type="Gene3D" id="1.20.58.320">
    <property type="entry name" value="TPR-like"/>
    <property type="match status" value="1"/>
</dbReference>